<comment type="caution">
    <text evidence="1">The sequence shown here is derived from an EMBL/GenBank/DDBJ whole genome shotgun (WGS) entry which is preliminary data.</text>
</comment>
<protein>
    <recommendedName>
        <fullName evidence="2">HNH domain-containing protein</fullName>
    </recommendedName>
</protein>
<organism evidence="1">
    <name type="scientific">marine sediment metagenome</name>
    <dbReference type="NCBI Taxonomy" id="412755"/>
    <lineage>
        <taxon>unclassified sequences</taxon>
        <taxon>metagenomes</taxon>
        <taxon>ecological metagenomes</taxon>
    </lineage>
</organism>
<gene>
    <name evidence="1" type="ORF">LCGC14_0416870</name>
</gene>
<dbReference type="EMBL" id="LAZR01000375">
    <property type="protein sequence ID" value="KKN71833.1"/>
    <property type="molecule type" value="Genomic_DNA"/>
</dbReference>
<dbReference type="Gene3D" id="3.30.40.220">
    <property type="match status" value="1"/>
</dbReference>
<accession>A0A0F9W1B5</accession>
<evidence type="ECO:0008006" key="2">
    <source>
        <dbReference type="Google" id="ProtNLM"/>
    </source>
</evidence>
<sequence length="92" mass="10766">MLYKAIGDKTEFNLSLQDIGELSQQTNCYYCGERLTIGTGHKHRLTDRTIDRKDNRRGYIKNNVAVACRRCNLMKGSWFTAEQTMEIARHYF</sequence>
<dbReference type="AlphaFoldDB" id="A0A0F9W1B5"/>
<name>A0A0F9W1B5_9ZZZZ</name>
<proteinExistence type="predicted"/>
<evidence type="ECO:0000313" key="1">
    <source>
        <dbReference type="EMBL" id="KKN71833.1"/>
    </source>
</evidence>
<reference evidence="1" key="1">
    <citation type="journal article" date="2015" name="Nature">
        <title>Complex archaea that bridge the gap between prokaryotes and eukaryotes.</title>
        <authorList>
            <person name="Spang A."/>
            <person name="Saw J.H."/>
            <person name="Jorgensen S.L."/>
            <person name="Zaremba-Niedzwiedzka K."/>
            <person name="Martijn J."/>
            <person name="Lind A.E."/>
            <person name="van Eijk R."/>
            <person name="Schleper C."/>
            <person name="Guy L."/>
            <person name="Ettema T.J."/>
        </authorList>
    </citation>
    <scope>NUCLEOTIDE SEQUENCE</scope>
</reference>